<dbReference type="Proteomes" id="UP001479436">
    <property type="component" value="Unassembled WGS sequence"/>
</dbReference>
<comment type="caution">
    <text evidence="2">The sequence shown here is derived from an EMBL/GenBank/DDBJ whole genome shotgun (WGS) entry which is preliminary data.</text>
</comment>
<proteinExistence type="predicted"/>
<dbReference type="EMBL" id="JASJQH010000876">
    <property type="protein sequence ID" value="KAK9762661.1"/>
    <property type="molecule type" value="Genomic_DNA"/>
</dbReference>
<name>A0ABR2WME4_9FUNG</name>
<gene>
    <name evidence="2" type="ORF">K7432_011404</name>
</gene>
<reference evidence="2 3" key="1">
    <citation type="submission" date="2023-04" db="EMBL/GenBank/DDBJ databases">
        <title>Genome of Basidiobolus ranarum AG-B5.</title>
        <authorList>
            <person name="Stajich J.E."/>
            <person name="Carter-House D."/>
            <person name="Gryganskyi A."/>
        </authorList>
    </citation>
    <scope>NUCLEOTIDE SEQUENCE [LARGE SCALE GENOMIC DNA]</scope>
    <source>
        <strain evidence="2 3">AG-B5</strain>
    </source>
</reference>
<organism evidence="2 3">
    <name type="scientific">Basidiobolus ranarum</name>
    <dbReference type="NCBI Taxonomy" id="34480"/>
    <lineage>
        <taxon>Eukaryota</taxon>
        <taxon>Fungi</taxon>
        <taxon>Fungi incertae sedis</taxon>
        <taxon>Zoopagomycota</taxon>
        <taxon>Entomophthoromycotina</taxon>
        <taxon>Basidiobolomycetes</taxon>
        <taxon>Basidiobolales</taxon>
        <taxon>Basidiobolaceae</taxon>
        <taxon>Basidiobolus</taxon>
    </lineage>
</organism>
<protein>
    <recommendedName>
        <fullName evidence="1">Large ribosomal subunit protein mL59 domain-containing protein</fullName>
    </recommendedName>
</protein>
<dbReference type="InterPro" id="IPR040922">
    <property type="entry name" value="Ribosomal_mL59_dom"/>
</dbReference>
<dbReference type="Pfam" id="PF18126">
    <property type="entry name" value="Mitoc_mL59"/>
    <property type="match status" value="1"/>
</dbReference>
<feature type="domain" description="Large ribosomal subunit protein mL59" evidence="1">
    <location>
        <begin position="13"/>
        <end position="108"/>
    </location>
</feature>
<evidence type="ECO:0000313" key="3">
    <source>
        <dbReference type="Proteomes" id="UP001479436"/>
    </source>
</evidence>
<evidence type="ECO:0000313" key="2">
    <source>
        <dbReference type="EMBL" id="KAK9762661.1"/>
    </source>
</evidence>
<keyword evidence="3" id="KW-1185">Reference proteome</keyword>
<evidence type="ECO:0000259" key="1">
    <source>
        <dbReference type="Pfam" id="PF18126"/>
    </source>
</evidence>
<sequence length="123" mass="14317">MATLRTISQKALSQIQKTYEPKVFLPQYVDNRWRAPKFGLRIQANMRKNCILSGIDPLSIGLPAVKESKPVRVKPPKGTKVQRTYVEKQAKIRDNLLKMEEKITHWRQEQRKDKAKAKSVMPF</sequence>
<accession>A0ABR2WME4</accession>